<evidence type="ECO:0000256" key="1">
    <source>
        <dbReference type="SAM" id="MobiDB-lite"/>
    </source>
</evidence>
<name>A0A3N4G7D7_9ACTN</name>
<dbReference type="EMBL" id="RKMH01000017">
    <property type="protein sequence ID" value="RPA57307.1"/>
    <property type="molecule type" value="Genomic_DNA"/>
</dbReference>
<proteinExistence type="predicted"/>
<keyword evidence="3" id="KW-1185">Reference proteome</keyword>
<feature type="region of interest" description="Disordered" evidence="1">
    <location>
        <begin position="1"/>
        <end position="59"/>
    </location>
</feature>
<evidence type="ECO:0000313" key="3">
    <source>
        <dbReference type="Proteomes" id="UP000267536"/>
    </source>
</evidence>
<accession>A0A3N4G7D7</accession>
<evidence type="ECO:0000313" key="2">
    <source>
        <dbReference type="EMBL" id="RPA57307.1"/>
    </source>
</evidence>
<comment type="caution">
    <text evidence="2">The sequence shown here is derived from an EMBL/GenBank/DDBJ whole genome shotgun (WGS) entry which is preliminary data.</text>
</comment>
<dbReference type="RefSeq" id="WP_123932433.1">
    <property type="nucleotide sequence ID" value="NZ_JBPSDP010000018.1"/>
</dbReference>
<organism evidence="2 3">
    <name type="scientific">Gordonia oryzae</name>
    <dbReference type="NCBI Taxonomy" id="2487349"/>
    <lineage>
        <taxon>Bacteria</taxon>
        <taxon>Bacillati</taxon>
        <taxon>Actinomycetota</taxon>
        <taxon>Actinomycetes</taxon>
        <taxon>Mycobacteriales</taxon>
        <taxon>Gordoniaceae</taxon>
        <taxon>Gordonia</taxon>
    </lineage>
</organism>
<dbReference type="AlphaFoldDB" id="A0A3N4G7D7"/>
<dbReference type="Proteomes" id="UP000267536">
    <property type="component" value="Unassembled WGS sequence"/>
</dbReference>
<gene>
    <name evidence="2" type="ORF">EF294_18760</name>
</gene>
<reference evidence="2 3" key="1">
    <citation type="submission" date="2018-11" db="EMBL/GenBank/DDBJ databases">
        <title>Draft genome sequence of Gordonia sp. RS15-1S isolated from rice stems.</title>
        <authorList>
            <person name="Muangham S."/>
        </authorList>
    </citation>
    <scope>NUCLEOTIDE SEQUENCE [LARGE SCALE GENOMIC DNA]</scope>
    <source>
        <strain evidence="2 3">RS15-1S</strain>
    </source>
</reference>
<protein>
    <submittedName>
        <fullName evidence="2">Uncharacterized protein</fullName>
    </submittedName>
</protein>
<dbReference type="OrthoDB" id="9875275at2"/>
<sequence length="59" mass="6559">MNMPAQEPFPKADEADWVEQTVEVTDDSGVEEYPYTPHDDGPDTQAEPIPGEQRTPGSR</sequence>